<evidence type="ECO:0000256" key="1">
    <source>
        <dbReference type="SAM" id="MobiDB-lite"/>
    </source>
</evidence>
<accession>A0ABV9Y7R0</accession>
<feature type="region of interest" description="Disordered" evidence="1">
    <location>
        <begin position="73"/>
        <end position="176"/>
    </location>
</feature>
<name>A0ABV9Y7R0_9PSEU</name>
<dbReference type="RefSeq" id="WP_344034378.1">
    <property type="nucleotide sequence ID" value="NZ_BAAAKE010000001.1"/>
</dbReference>
<dbReference type="EMBL" id="JBHSJB010000023">
    <property type="protein sequence ID" value="MFC5056636.1"/>
    <property type="molecule type" value="Genomic_DNA"/>
</dbReference>
<organism evidence="2 3">
    <name type="scientific">Saccharothrix xinjiangensis</name>
    <dbReference type="NCBI Taxonomy" id="204798"/>
    <lineage>
        <taxon>Bacteria</taxon>
        <taxon>Bacillati</taxon>
        <taxon>Actinomycetota</taxon>
        <taxon>Actinomycetes</taxon>
        <taxon>Pseudonocardiales</taxon>
        <taxon>Pseudonocardiaceae</taxon>
        <taxon>Saccharothrix</taxon>
    </lineage>
</organism>
<comment type="caution">
    <text evidence="2">The sequence shown here is derived from an EMBL/GenBank/DDBJ whole genome shotgun (WGS) entry which is preliminary data.</text>
</comment>
<protein>
    <submittedName>
        <fullName evidence="2">Uncharacterized protein</fullName>
    </submittedName>
</protein>
<keyword evidence="3" id="KW-1185">Reference proteome</keyword>
<gene>
    <name evidence="2" type="ORF">ACFPFM_23165</name>
</gene>
<reference evidence="3" key="1">
    <citation type="journal article" date="2019" name="Int. J. Syst. Evol. Microbiol.">
        <title>The Global Catalogue of Microorganisms (GCM) 10K type strain sequencing project: providing services to taxonomists for standard genome sequencing and annotation.</title>
        <authorList>
            <consortium name="The Broad Institute Genomics Platform"/>
            <consortium name="The Broad Institute Genome Sequencing Center for Infectious Disease"/>
            <person name="Wu L."/>
            <person name="Ma J."/>
        </authorList>
    </citation>
    <scope>NUCLEOTIDE SEQUENCE [LARGE SCALE GENOMIC DNA]</scope>
    <source>
        <strain evidence="3">KCTC 12848</strain>
    </source>
</reference>
<dbReference type="Proteomes" id="UP001595833">
    <property type="component" value="Unassembled WGS sequence"/>
</dbReference>
<evidence type="ECO:0000313" key="2">
    <source>
        <dbReference type="EMBL" id="MFC5056636.1"/>
    </source>
</evidence>
<sequence>MVVVVVGLREVVVGLVVVVGRVVDVRDVVGMLGVALVTEVAEDGAELDEDEDDDVVDDVGAPEVSEAPETVVTGSEAVGLGRSLPFTTTMCPTSEGAVRGGAGSATVEKPTRAASAEPTSAPRASRPGPPNSVSIHHDYRPHPSGSNRVRQLAPARHFGYQAGTSGAPLSRGWRSA</sequence>
<evidence type="ECO:0000313" key="3">
    <source>
        <dbReference type="Proteomes" id="UP001595833"/>
    </source>
</evidence>
<proteinExistence type="predicted"/>